<protein>
    <recommendedName>
        <fullName evidence="4">Lipoprotein</fullName>
    </recommendedName>
</protein>
<dbReference type="STRING" id="1280953.HOC_01581"/>
<dbReference type="AlphaFoldDB" id="A0A059GBZ2"/>
<comment type="caution">
    <text evidence="2">The sequence shown here is derived from an EMBL/GenBank/DDBJ whole genome shotgun (WGS) entry which is preliminary data.</text>
</comment>
<reference evidence="2 3" key="1">
    <citation type="journal article" date="2014" name="Antonie Van Leeuwenhoek">
        <title>Hyphomonas beringensis sp. nov. and Hyphomonas chukchiensis sp. nov., isolated from surface seawater of the Bering Sea and Chukchi Sea.</title>
        <authorList>
            <person name="Li C."/>
            <person name="Lai Q."/>
            <person name="Li G."/>
            <person name="Dong C."/>
            <person name="Wang J."/>
            <person name="Liao Y."/>
            <person name="Shao Z."/>
        </authorList>
    </citation>
    <scope>NUCLEOTIDE SEQUENCE [LARGE SCALE GENOMIC DNA]</scope>
    <source>
        <strain evidence="2 3">SCH89</strain>
    </source>
</reference>
<dbReference type="EMBL" id="ARYL01000002">
    <property type="protein sequence ID" value="KDA03988.1"/>
    <property type="molecule type" value="Genomic_DNA"/>
</dbReference>
<dbReference type="eggNOG" id="COG2706">
    <property type="taxonomic scope" value="Bacteria"/>
</dbReference>
<evidence type="ECO:0008006" key="4">
    <source>
        <dbReference type="Google" id="ProtNLM"/>
    </source>
</evidence>
<dbReference type="PATRIC" id="fig|1280953.3.peg.319"/>
<evidence type="ECO:0000313" key="2">
    <source>
        <dbReference type="EMBL" id="KDA03988.1"/>
    </source>
</evidence>
<feature type="signal peptide" evidence="1">
    <location>
        <begin position="1"/>
        <end position="21"/>
    </location>
</feature>
<feature type="chain" id="PRO_5001578154" description="Lipoprotein" evidence="1">
    <location>
        <begin position="22"/>
        <end position="304"/>
    </location>
</feature>
<sequence length="304" mass="32379">MGLCVAGALGLSACVSGEVAAAPVAVAIVDLESVPDYVAPPVAQLEAKTVRIYDAPEADQGVAVDIDFFYALDNTVIGKYRRDTGQLVARFTAPHKGLIRHMNSCYARDEKLWCANSNYSLVPMGSSIEVFDAVSMAHVETHSLGMMDEGSLTWFDDIDGGRIAGFAHYSGNGGVPFKDSTYSSVVTFDKEWRRTGGWLFPDGVIKRMAPHAASGGAIGPDGLLYVLGHDLPEMYVLARPRMGPTMIHVATIKLGVGGQAFSFAPGEGRTIFAIDRAGGKVSEIALPDVALNTPDAQPFTRKVP</sequence>
<accession>A0A059GBZ2</accession>
<keyword evidence="3" id="KW-1185">Reference proteome</keyword>
<proteinExistence type="predicted"/>
<keyword evidence="1" id="KW-0732">Signal</keyword>
<gene>
    <name evidence="2" type="ORF">HOC_01581</name>
</gene>
<dbReference type="Proteomes" id="UP000024942">
    <property type="component" value="Unassembled WGS sequence"/>
</dbReference>
<evidence type="ECO:0000256" key="1">
    <source>
        <dbReference type="SAM" id="SignalP"/>
    </source>
</evidence>
<name>A0A059GBZ2_9PROT</name>
<dbReference type="SUPFAM" id="SSF63829">
    <property type="entry name" value="Calcium-dependent phosphotriesterase"/>
    <property type="match status" value="1"/>
</dbReference>
<organism evidence="2 3">
    <name type="scientific">Hyphomonas oceanitis SCH89</name>
    <dbReference type="NCBI Taxonomy" id="1280953"/>
    <lineage>
        <taxon>Bacteria</taxon>
        <taxon>Pseudomonadati</taxon>
        <taxon>Pseudomonadota</taxon>
        <taxon>Alphaproteobacteria</taxon>
        <taxon>Hyphomonadales</taxon>
        <taxon>Hyphomonadaceae</taxon>
        <taxon>Hyphomonas</taxon>
    </lineage>
</organism>
<evidence type="ECO:0000313" key="3">
    <source>
        <dbReference type="Proteomes" id="UP000024942"/>
    </source>
</evidence>